<keyword evidence="4" id="KW-0249">Electron transport</keyword>
<feature type="signal peptide" evidence="7">
    <location>
        <begin position="1"/>
        <end position="19"/>
    </location>
</feature>
<accession>A0A3S5F9V0</accession>
<organism evidence="9 10">
    <name type="scientific">Neisseria weaveri</name>
    <dbReference type="NCBI Taxonomy" id="28091"/>
    <lineage>
        <taxon>Bacteria</taxon>
        <taxon>Pseudomonadati</taxon>
        <taxon>Pseudomonadota</taxon>
        <taxon>Betaproteobacteria</taxon>
        <taxon>Neisseriales</taxon>
        <taxon>Neisseriaceae</taxon>
        <taxon>Neisseria</taxon>
    </lineage>
</organism>
<dbReference type="InterPro" id="IPR028871">
    <property type="entry name" value="BlueCu_1_BS"/>
</dbReference>
<dbReference type="InterPro" id="IPR000923">
    <property type="entry name" value="BlueCu_1"/>
</dbReference>
<keyword evidence="10" id="KW-1185">Reference proteome</keyword>
<dbReference type="GO" id="GO:0005507">
    <property type="term" value="F:copper ion binding"/>
    <property type="evidence" value="ECO:0007669"/>
    <property type="project" value="InterPro"/>
</dbReference>
<keyword evidence="2" id="KW-0813">Transport</keyword>
<dbReference type="CDD" id="cd13922">
    <property type="entry name" value="Azurin"/>
    <property type="match status" value="1"/>
</dbReference>
<keyword evidence="3" id="KW-0479">Metal-binding</keyword>
<dbReference type="Proteomes" id="UP000272771">
    <property type="component" value="Chromosome"/>
</dbReference>
<dbReference type="GO" id="GO:0009279">
    <property type="term" value="C:cell outer membrane"/>
    <property type="evidence" value="ECO:0007669"/>
    <property type="project" value="UniProtKB-SubCell"/>
</dbReference>
<dbReference type="PROSITE" id="PS00196">
    <property type="entry name" value="COPPER_BLUE"/>
    <property type="match status" value="1"/>
</dbReference>
<dbReference type="STRING" id="28091.SAMEA3174300_00268"/>
<evidence type="ECO:0000256" key="3">
    <source>
        <dbReference type="ARBA" id="ARBA00022723"/>
    </source>
</evidence>
<reference evidence="9 10" key="1">
    <citation type="submission" date="2018-12" db="EMBL/GenBank/DDBJ databases">
        <authorList>
            <consortium name="Pathogen Informatics"/>
        </authorList>
    </citation>
    <scope>NUCLEOTIDE SEQUENCE [LARGE SCALE GENOMIC DNA]</scope>
    <source>
        <strain evidence="9 10">NCTC12742</strain>
    </source>
</reference>
<evidence type="ECO:0000256" key="4">
    <source>
        <dbReference type="ARBA" id="ARBA00022982"/>
    </source>
</evidence>
<dbReference type="Pfam" id="PF00127">
    <property type="entry name" value="Copper-bind"/>
    <property type="match status" value="1"/>
</dbReference>
<dbReference type="OrthoDB" id="9814063at2"/>
<keyword evidence="7" id="KW-0732">Signal</keyword>
<dbReference type="RefSeq" id="WP_004285238.1">
    <property type="nucleotide sequence ID" value="NZ_CAUJRG010000005.1"/>
</dbReference>
<evidence type="ECO:0000313" key="10">
    <source>
        <dbReference type="Proteomes" id="UP000272771"/>
    </source>
</evidence>
<evidence type="ECO:0000259" key="8">
    <source>
        <dbReference type="Pfam" id="PF00127"/>
    </source>
</evidence>
<dbReference type="InterPro" id="IPR014068">
    <property type="entry name" value="Azurin"/>
</dbReference>
<feature type="region of interest" description="Disordered" evidence="6">
    <location>
        <begin position="26"/>
        <end position="54"/>
    </location>
</feature>
<name>A0A3S5F9V0_9NEIS</name>
<gene>
    <name evidence="9" type="ORF">NCTC12742_01710</name>
</gene>
<dbReference type="PANTHER" id="PTHR38439:SF2">
    <property type="entry name" value="OUTER MEMBRANE PROTEIN H.8"/>
    <property type="match status" value="1"/>
</dbReference>
<evidence type="ECO:0000256" key="1">
    <source>
        <dbReference type="ARBA" id="ARBA00004459"/>
    </source>
</evidence>
<evidence type="ECO:0000313" key="9">
    <source>
        <dbReference type="EMBL" id="VEJ51805.1"/>
    </source>
</evidence>
<dbReference type="PANTHER" id="PTHR38439">
    <property type="entry name" value="AURACYANIN-B"/>
    <property type="match status" value="1"/>
</dbReference>
<dbReference type="InterPro" id="IPR008972">
    <property type="entry name" value="Cupredoxin"/>
</dbReference>
<protein>
    <submittedName>
        <fullName evidence="9">Outer membrane protein</fullName>
    </submittedName>
</protein>
<proteinExistence type="predicted"/>
<dbReference type="InterPro" id="IPR050845">
    <property type="entry name" value="Cu-binding_ET"/>
</dbReference>
<dbReference type="EMBL" id="LR134533">
    <property type="protein sequence ID" value="VEJ51805.1"/>
    <property type="molecule type" value="Genomic_DNA"/>
</dbReference>
<dbReference type="GO" id="GO:0009055">
    <property type="term" value="F:electron transfer activity"/>
    <property type="evidence" value="ECO:0007669"/>
    <property type="project" value="InterPro"/>
</dbReference>
<dbReference type="Gene3D" id="2.60.40.420">
    <property type="entry name" value="Cupredoxins - blue copper proteins"/>
    <property type="match status" value="1"/>
</dbReference>
<dbReference type="NCBIfam" id="TIGR02695">
    <property type="entry name" value="azurin"/>
    <property type="match status" value="1"/>
</dbReference>
<feature type="domain" description="Blue (type 1) copper" evidence="8">
    <location>
        <begin position="62"/>
        <end position="187"/>
    </location>
</feature>
<evidence type="ECO:0000256" key="7">
    <source>
        <dbReference type="SAM" id="SignalP"/>
    </source>
</evidence>
<dbReference type="SUPFAM" id="SSF49503">
    <property type="entry name" value="Cupredoxins"/>
    <property type="match status" value="1"/>
</dbReference>
<feature type="chain" id="PRO_5018644661" evidence="7">
    <location>
        <begin position="20"/>
        <end position="189"/>
    </location>
</feature>
<sequence>MNAYLALISAAALSLAACSQQQETPAAAEPAAPATAEASAPAAPAAETTAEAAPEAAAAEASCSAVVNSDDAMKFDTSEINISKACKEFTLTLKHVGKLPKAAMGHNIVIAKSEDVDPVLKDGSSAGPDAGFIKAGDERIIAHTQMIGGGEETTVTVDTSKFSAGNKYEFFCSFPGHIGLMRGTVNLVD</sequence>
<dbReference type="AlphaFoldDB" id="A0A3S5F9V0"/>
<comment type="subcellular location">
    <subcellularLocation>
        <location evidence="1">Cell outer membrane</location>
        <topology evidence="1">Lipid-anchor</topology>
    </subcellularLocation>
</comment>
<evidence type="ECO:0000256" key="6">
    <source>
        <dbReference type="SAM" id="MobiDB-lite"/>
    </source>
</evidence>
<keyword evidence="5" id="KW-0186">Copper</keyword>
<evidence type="ECO:0000256" key="2">
    <source>
        <dbReference type="ARBA" id="ARBA00022448"/>
    </source>
</evidence>
<evidence type="ECO:0000256" key="5">
    <source>
        <dbReference type="ARBA" id="ARBA00023008"/>
    </source>
</evidence>